<protein>
    <submittedName>
        <fullName evidence="2">DUF3558 domain-containing protein</fullName>
    </submittedName>
</protein>
<sequence length="180" mass="18767">MWKRGTIAGAAVVSAIVLGCSTLSGCSSSGSDSGSATDSASPSSSPDTEELFVGECGSMTDEHIASITAVRGITSSSKNAVRCRWDAVDTGAYAMFTWYRGSPIDRERTVAGQMGREIGIIDVDGHPGFTAKGTDASCEAGVESGDGFLHWSLNYVFAVPPRDSCEVVEDLVRATVENAK</sequence>
<evidence type="ECO:0000256" key="1">
    <source>
        <dbReference type="SAM" id="MobiDB-lite"/>
    </source>
</evidence>
<proteinExistence type="predicted"/>
<dbReference type="EMBL" id="CP147846">
    <property type="protein sequence ID" value="WXG66640.1"/>
    <property type="molecule type" value="Genomic_DNA"/>
</dbReference>
<dbReference type="PROSITE" id="PS51257">
    <property type="entry name" value="PROKAR_LIPOPROTEIN"/>
    <property type="match status" value="1"/>
</dbReference>
<organism evidence="2 3">
    <name type="scientific">Rhodococcus sovatensis</name>
    <dbReference type="NCBI Taxonomy" id="1805840"/>
    <lineage>
        <taxon>Bacteria</taxon>
        <taxon>Bacillati</taxon>
        <taxon>Actinomycetota</taxon>
        <taxon>Actinomycetes</taxon>
        <taxon>Mycobacteriales</taxon>
        <taxon>Nocardiaceae</taxon>
        <taxon>Rhodococcus</taxon>
    </lineage>
</organism>
<dbReference type="Pfam" id="PF12079">
    <property type="entry name" value="DUF3558"/>
    <property type="match status" value="1"/>
</dbReference>
<gene>
    <name evidence="2" type="ORF">WDS16_15240</name>
</gene>
<accession>A0ABZ2PCR9</accession>
<evidence type="ECO:0000313" key="3">
    <source>
        <dbReference type="Proteomes" id="UP001432000"/>
    </source>
</evidence>
<dbReference type="InterPro" id="IPR024520">
    <property type="entry name" value="DUF3558"/>
</dbReference>
<feature type="compositionally biased region" description="Low complexity" evidence="1">
    <location>
        <begin position="28"/>
        <end position="46"/>
    </location>
</feature>
<reference evidence="2 3" key="1">
    <citation type="submission" date="2024-03" db="EMBL/GenBank/DDBJ databases">
        <title>Natural products discovery in diverse microorganisms through a two-stage MS feature dereplication strategy.</title>
        <authorList>
            <person name="Zhang R."/>
        </authorList>
    </citation>
    <scope>NUCLEOTIDE SEQUENCE [LARGE SCALE GENOMIC DNA]</scope>
    <source>
        <strain evidence="2 3">18930</strain>
    </source>
</reference>
<evidence type="ECO:0000313" key="2">
    <source>
        <dbReference type="EMBL" id="WXG66640.1"/>
    </source>
</evidence>
<feature type="region of interest" description="Disordered" evidence="1">
    <location>
        <begin position="28"/>
        <end position="50"/>
    </location>
</feature>
<dbReference type="Proteomes" id="UP001432000">
    <property type="component" value="Chromosome"/>
</dbReference>
<keyword evidence="3" id="KW-1185">Reference proteome</keyword>
<name>A0ABZ2PCR9_9NOCA</name>
<dbReference type="RefSeq" id="WP_338886084.1">
    <property type="nucleotide sequence ID" value="NZ_CP147846.1"/>
</dbReference>